<evidence type="ECO:0000313" key="2">
    <source>
        <dbReference type="EMBL" id="MFC3153327.1"/>
    </source>
</evidence>
<sequence length="151" mass="16961">MKNLKGLVLGFVWGVGFSFACLLVLTVYMIHVEPEAKLAAYEELGVFTGSYHQKYYAALDPKLERLEIKDQDVLTSVSLNPIPINLIENIRLSISVFGTEGQFLAVCDEVLGNVVTNNERYYLMNKCPVYTSDVTAKTVKFALKVDRYTLP</sequence>
<keyword evidence="1" id="KW-0812">Transmembrane</keyword>
<dbReference type="Proteomes" id="UP001595476">
    <property type="component" value="Unassembled WGS sequence"/>
</dbReference>
<keyword evidence="1" id="KW-0472">Membrane</keyword>
<dbReference type="EMBL" id="JBHRSZ010000009">
    <property type="protein sequence ID" value="MFC3153327.1"/>
    <property type="molecule type" value="Genomic_DNA"/>
</dbReference>
<accession>A0ABV7HPV3</accession>
<proteinExistence type="predicted"/>
<dbReference type="RefSeq" id="WP_386723248.1">
    <property type="nucleotide sequence ID" value="NZ_JBHRSZ010000009.1"/>
</dbReference>
<organism evidence="2 3">
    <name type="scientific">Litoribrevibacter euphylliae</name>
    <dbReference type="NCBI Taxonomy" id="1834034"/>
    <lineage>
        <taxon>Bacteria</taxon>
        <taxon>Pseudomonadati</taxon>
        <taxon>Pseudomonadota</taxon>
        <taxon>Gammaproteobacteria</taxon>
        <taxon>Oceanospirillales</taxon>
        <taxon>Oceanospirillaceae</taxon>
        <taxon>Litoribrevibacter</taxon>
    </lineage>
</organism>
<evidence type="ECO:0008006" key="4">
    <source>
        <dbReference type="Google" id="ProtNLM"/>
    </source>
</evidence>
<keyword evidence="1" id="KW-1133">Transmembrane helix</keyword>
<evidence type="ECO:0000313" key="3">
    <source>
        <dbReference type="Proteomes" id="UP001595476"/>
    </source>
</evidence>
<comment type="caution">
    <text evidence="2">The sequence shown here is derived from an EMBL/GenBank/DDBJ whole genome shotgun (WGS) entry which is preliminary data.</text>
</comment>
<feature type="transmembrane region" description="Helical" evidence="1">
    <location>
        <begin position="7"/>
        <end position="30"/>
    </location>
</feature>
<name>A0ABV7HPV3_9GAMM</name>
<dbReference type="PROSITE" id="PS51257">
    <property type="entry name" value="PROKAR_LIPOPROTEIN"/>
    <property type="match status" value="1"/>
</dbReference>
<reference evidence="3" key="1">
    <citation type="journal article" date="2019" name="Int. J. Syst. Evol. Microbiol.">
        <title>The Global Catalogue of Microorganisms (GCM) 10K type strain sequencing project: providing services to taxonomists for standard genome sequencing and annotation.</title>
        <authorList>
            <consortium name="The Broad Institute Genomics Platform"/>
            <consortium name="The Broad Institute Genome Sequencing Center for Infectious Disease"/>
            <person name="Wu L."/>
            <person name="Ma J."/>
        </authorList>
    </citation>
    <scope>NUCLEOTIDE SEQUENCE [LARGE SCALE GENOMIC DNA]</scope>
    <source>
        <strain evidence="3">KCTC 52438</strain>
    </source>
</reference>
<evidence type="ECO:0000256" key="1">
    <source>
        <dbReference type="SAM" id="Phobius"/>
    </source>
</evidence>
<keyword evidence="3" id="KW-1185">Reference proteome</keyword>
<protein>
    <recommendedName>
        <fullName evidence="4">Transmembrane protein</fullName>
    </recommendedName>
</protein>
<gene>
    <name evidence="2" type="ORF">ACFOEK_19965</name>
</gene>